<gene>
    <name evidence="1" type="ORF">PVT71_18310</name>
</gene>
<accession>A0AAU8AR51</accession>
<dbReference type="AlphaFoldDB" id="A0AAU8AR51"/>
<dbReference type="EMBL" id="CP123385">
    <property type="protein sequence ID" value="XCC96623.1"/>
    <property type="molecule type" value="Genomic_DNA"/>
</dbReference>
<sequence>MRYIGEDDITPVVSVDQFINAVHGEMPDAAERSSIELLLGAAQDVVTTAANIPPAPGLYEFTYPLYGWRRWWFPCCPVTSISALAVTDYSGAWVDQALDGVMLVQGEDEPQLLLPERWAANEAGRTLRIQAEIGGVFPRNLWRAVVALAREWREADISVSGDIQTPRASFSVQRLIRQARYVRPNVSAGC</sequence>
<protein>
    <recommendedName>
        <fullName evidence="2">Phage gp6-like head-tail connector protein</fullName>
    </recommendedName>
</protein>
<name>A0AAU8AR51_9RHOB</name>
<dbReference type="RefSeq" id="WP_353475524.1">
    <property type="nucleotide sequence ID" value="NZ_CP123385.1"/>
</dbReference>
<proteinExistence type="predicted"/>
<evidence type="ECO:0000313" key="1">
    <source>
        <dbReference type="EMBL" id="XCC96623.1"/>
    </source>
</evidence>
<organism evidence="1">
    <name type="scientific">Alloyangia sp. H15</name>
    <dbReference type="NCBI Taxonomy" id="3029062"/>
    <lineage>
        <taxon>Bacteria</taxon>
        <taxon>Pseudomonadati</taxon>
        <taxon>Pseudomonadota</taxon>
        <taxon>Alphaproteobacteria</taxon>
        <taxon>Rhodobacterales</taxon>
        <taxon>Roseobacteraceae</taxon>
        <taxon>Alloyangia</taxon>
    </lineage>
</organism>
<evidence type="ECO:0008006" key="2">
    <source>
        <dbReference type="Google" id="ProtNLM"/>
    </source>
</evidence>
<reference evidence="1" key="1">
    <citation type="submission" date="2023-02" db="EMBL/GenBank/DDBJ databases">
        <title>Description and genomic characterization of Salipiger bruguierae sp. nov., isolated from the sediment of mangrove plant Bruguiera sexangula.</title>
        <authorList>
            <person name="Long M."/>
        </authorList>
    </citation>
    <scope>NUCLEOTIDE SEQUENCE</scope>
    <source>
        <strain evidence="1">H15</strain>
    </source>
</reference>